<reference evidence="1" key="1">
    <citation type="submission" date="2018-05" db="EMBL/GenBank/DDBJ databases">
        <authorList>
            <person name="Lanie J.A."/>
            <person name="Ng W.-L."/>
            <person name="Kazmierczak K.M."/>
            <person name="Andrzejewski T.M."/>
            <person name="Davidsen T.M."/>
            <person name="Wayne K.J."/>
            <person name="Tettelin H."/>
            <person name="Glass J.I."/>
            <person name="Rusch D."/>
            <person name="Podicherti R."/>
            <person name="Tsui H.-C.T."/>
            <person name="Winkler M.E."/>
        </authorList>
    </citation>
    <scope>NUCLEOTIDE SEQUENCE</scope>
</reference>
<accession>A0A382KMM9</accession>
<proteinExistence type="predicted"/>
<name>A0A382KMM9_9ZZZZ</name>
<dbReference type="AlphaFoldDB" id="A0A382KMM9"/>
<dbReference type="EMBL" id="UINC01081200">
    <property type="protein sequence ID" value="SVC24825.1"/>
    <property type="molecule type" value="Genomic_DNA"/>
</dbReference>
<organism evidence="1">
    <name type="scientific">marine metagenome</name>
    <dbReference type="NCBI Taxonomy" id="408172"/>
    <lineage>
        <taxon>unclassified sequences</taxon>
        <taxon>metagenomes</taxon>
        <taxon>ecological metagenomes</taxon>
    </lineage>
</organism>
<gene>
    <name evidence="1" type="ORF">METZ01_LOCUS277679</name>
</gene>
<sequence>MEGTMRIINRSFIVILIMTYLFLSHTIVQSKVLFYDDFDDGKIDNKYEFKNHPGKWVEKGGVITQTNPTPGDHTYLVMAGDFEEPHTSLVQIRVEEWSDGDLARCGLGVRLDPNDASGYAFLIHHFLTNMEFLNDHLAWKGNDTPPPFDEVKTEKWYWMKAEISDKKFTGKIWPDGEKEPKKWLLESKLDFGGLRPASGQVGLNGGSSSGAPAKTVVSFDNWAICEKASECDPDAILTVEATNRLSTTWGKIKTSY</sequence>
<evidence type="ECO:0000313" key="1">
    <source>
        <dbReference type="EMBL" id="SVC24825.1"/>
    </source>
</evidence>
<evidence type="ECO:0008006" key="2">
    <source>
        <dbReference type="Google" id="ProtNLM"/>
    </source>
</evidence>
<protein>
    <recommendedName>
        <fullName evidence="2">3-keto-disaccharide hydrolase domain-containing protein</fullName>
    </recommendedName>
</protein>
<dbReference type="Gene3D" id="2.60.120.560">
    <property type="entry name" value="Exo-inulinase, domain 1"/>
    <property type="match status" value="1"/>
</dbReference>